<keyword evidence="3" id="KW-1185">Reference proteome</keyword>
<gene>
    <name evidence="2" type="ORF">ACFQO6_19920</name>
</gene>
<evidence type="ECO:0000313" key="3">
    <source>
        <dbReference type="Proteomes" id="UP001596524"/>
    </source>
</evidence>
<name>A0ABW2N949_9ACTN</name>
<evidence type="ECO:0000256" key="1">
    <source>
        <dbReference type="SAM" id="MobiDB-lite"/>
    </source>
</evidence>
<evidence type="ECO:0008006" key="4">
    <source>
        <dbReference type="Google" id="ProtNLM"/>
    </source>
</evidence>
<feature type="compositionally biased region" description="Polar residues" evidence="1">
    <location>
        <begin position="411"/>
        <end position="420"/>
    </location>
</feature>
<protein>
    <recommendedName>
        <fullName evidence="4">DUF222 domain-containing protein</fullName>
    </recommendedName>
</protein>
<reference evidence="3" key="1">
    <citation type="journal article" date="2019" name="Int. J. Syst. Evol. Microbiol.">
        <title>The Global Catalogue of Microorganisms (GCM) 10K type strain sequencing project: providing services to taxonomists for standard genome sequencing and annotation.</title>
        <authorList>
            <consortium name="The Broad Institute Genomics Platform"/>
            <consortium name="The Broad Institute Genome Sequencing Center for Infectious Disease"/>
            <person name="Wu L."/>
            <person name="Ma J."/>
        </authorList>
    </citation>
    <scope>NUCLEOTIDE SEQUENCE [LARGE SCALE GENOMIC DNA]</scope>
    <source>
        <strain evidence="3">FCH27</strain>
    </source>
</reference>
<dbReference type="EMBL" id="JBHTCH010000025">
    <property type="protein sequence ID" value="MFC7362547.1"/>
    <property type="molecule type" value="Genomic_DNA"/>
</dbReference>
<dbReference type="RefSeq" id="WP_255889031.1">
    <property type="nucleotide sequence ID" value="NZ_JAFMZM010000001.1"/>
</dbReference>
<feature type="region of interest" description="Disordered" evidence="1">
    <location>
        <begin position="395"/>
        <end position="431"/>
    </location>
</feature>
<dbReference type="Proteomes" id="UP001596524">
    <property type="component" value="Unassembled WGS sequence"/>
</dbReference>
<sequence length="486" mass="52195">MHEPLLDLDPAALLAAASDVVRARRLAEVRDLEVLAQWAALHSSDPTEGPDGRTARRLGDVLVHPGGDGTPGVQDFCLGEIALARGTGVTATTNAMADVLDLQHRLPRTWAVLCAGEAEVFIARRVAKLSRHLPAEQVGLVDAAVARIIAHEAGGRVLAVAEAKIIEADPALHDERAEAERARRYVGLGRTDEFGLRTVIARIEAGDAVWVAATLERVAEILAPTHPHASADELRAIAFGFLARPAELLELLLAHGEPTDDQATLDLDLDLDLGDGAEEPALSRALAFPADLLDALRAADLSALAPKAVLYVHLHEAALGGSDAVARAEGLGPVPVAALAGLLGRTCLTVRPVRDLSSRVRSTAYEHPESLKEQTYLRTAGDYWPYAASTSRRVDYDHPTPYDDTGPPDSPSCQTGSHNSGPLGRRHHRWKTHAGYRSRQCGDSRYVWLTPHGLAFLVDHLGTHRIDPEKARAMFEAPPGVDLHLT</sequence>
<organism evidence="2 3">
    <name type="scientific">Nocardioides astragali</name>
    <dbReference type="NCBI Taxonomy" id="1776736"/>
    <lineage>
        <taxon>Bacteria</taxon>
        <taxon>Bacillati</taxon>
        <taxon>Actinomycetota</taxon>
        <taxon>Actinomycetes</taxon>
        <taxon>Propionibacteriales</taxon>
        <taxon>Nocardioidaceae</taxon>
        <taxon>Nocardioides</taxon>
    </lineage>
</organism>
<comment type="caution">
    <text evidence="2">The sequence shown here is derived from an EMBL/GenBank/DDBJ whole genome shotgun (WGS) entry which is preliminary data.</text>
</comment>
<proteinExistence type="predicted"/>
<evidence type="ECO:0000313" key="2">
    <source>
        <dbReference type="EMBL" id="MFC7362547.1"/>
    </source>
</evidence>
<accession>A0ABW2N949</accession>